<organism evidence="1 2">
    <name type="scientific">Aspergillus japonicus CBS 114.51</name>
    <dbReference type="NCBI Taxonomy" id="1448312"/>
    <lineage>
        <taxon>Eukaryota</taxon>
        <taxon>Fungi</taxon>
        <taxon>Dikarya</taxon>
        <taxon>Ascomycota</taxon>
        <taxon>Pezizomycotina</taxon>
        <taxon>Eurotiomycetes</taxon>
        <taxon>Eurotiomycetidae</taxon>
        <taxon>Eurotiales</taxon>
        <taxon>Aspergillaceae</taxon>
        <taxon>Aspergillus</taxon>
        <taxon>Aspergillus subgen. Circumdati</taxon>
    </lineage>
</organism>
<dbReference type="RefSeq" id="XP_025532539.1">
    <property type="nucleotide sequence ID" value="XM_025673294.1"/>
</dbReference>
<name>A0A8T8XET5_ASPJA</name>
<evidence type="ECO:0000313" key="2">
    <source>
        <dbReference type="Proteomes" id="UP000249497"/>
    </source>
</evidence>
<evidence type="ECO:0008006" key="3">
    <source>
        <dbReference type="Google" id="ProtNLM"/>
    </source>
</evidence>
<dbReference type="GeneID" id="37176986"/>
<protein>
    <recommendedName>
        <fullName evidence="3">Inhibitor I9 domain-containing protein</fullName>
    </recommendedName>
</protein>
<dbReference type="EMBL" id="KZ824772">
    <property type="protein sequence ID" value="RAH86645.1"/>
    <property type="molecule type" value="Genomic_DNA"/>
</dbReference>
<dbReference type="Proteomes" id="UP000249497">
    <property type="component" value="Unassembled WGS sequence"/>
</dbReference>
<evidence type="ECO:0000313" key="1">
    <source>
        <dbReference type="EMBL" id="RAH86645.1"/>
    </source>
</evidence>
<gene>
    <name evidence="1" type="ORF">BO86DRAFT_395266</name>
</gene>
<proteinExistence type="predicted"/>
<dbReference type="OrthoDB" id="3434980at2759"/>
<dbReference type="AlphaFoldDB" id="A0A8T8XET5"/>
<sequence>MTSSVSIRFKSLEAFEKNNDAVMKIIREIGGTDKFVATKSFPPAYSHWALSQEAIDKLKALDGVVVQVSAEDDEDLPV</sequence>
<reference evidence="1 2" key="1">
    <citation type="submission" date="2018-02" db="EMBL/GenBank/DDBJ databases">
        <title>The genomes of Aspergillus section Nigri reveals drivers in fungal speciation.</title>
        <authorList>
            <consortium name="DOE Joint Genome Institute"/>
            <person name="Vesth T.C."/>
            <person name="Nybo J."/>
            <person name="Theobald S."/>
            <person name="Brandl J."/>
            <person name="Frisvad J.C."/>
            <person name="Nielsen K.F."/>
            <person name="Lyhne E.K."/>
            <person name="Kogle M.E."/>
            <person name="Kuo A."/>
            <person name="Riley R."/>
            <person name="Clum A."/>
            <person name="Nolan M."/>
            <person name="Lipzen A."/>
            <person name="Salamov A."/>
            <person name="Henrissat B."/>
            <person name="Wiebenga A."/>
            <person name="De vries R.P."/>
            <person name="Grigoriev I.V."/>
            <person name="Mortensen U.H."/>
            <person name="Andersen M.R."/>
            <person name="Baker S.E."/>
        </authorList>
    </citation>
    <scope>NUCLEOTIDE SEQUENCE [LARGE SCALE GENOMIC DNA]</scope>
    <source>
        <strain evidence="1 2">CBS 114.51</strain>
    </source>
</reference>
<keyword evidence="2" id="KW-1185">Reference proteome</keyword>
<accession>A0A8T8XET5</accession>